<dbReference type="Gene3D" id="3.40.50.150">
    <property type="entry name" value="Vaccinia Virus protein VP39"/>
    <property type="match status" value="2"/>
</dbReference>
<sequence length="629" mass="71288">MSEVKSSVFKSKVSPVTGQSEWIALDEDYDFHQEVARAGFADMLHDHERNVLYENGLKSVLSEMRRQGKHTHVLDIGTGTGLLAMMAARAGADRVTAVEAFEPMAKVAAEIMKVNRLDDRIRLISKRSTDLESEAMPDKANVIVAEVFDTELIGEGALRTFKEAHERLVQPGTRVVPASARVWIQPVASDLIMRWTRPPSTDRLRPANVCAECCGSAAVHDIQLDQVPLDSFSPIGDPLLAFSFDFENGDGIKYDEVSHVELTVPQDCKANKAEAVLMWWDLDMDGSGREEMRLSMAPSWHLKRPVQWRDHWMQAVYYFPKSLNIVPGEKLTIDCAHDEYSLWFSARRSDKLTVPKNKRCGRSCFLPLLAASNGASHSVIAVEGNQHFRSLLQTYAAENNLNNITIFDDLSRLPDDCQIDVVIGEPFFFASMLQWHDLRFWYAVEQLRGRYSKTFRLLPHSAEMFAMAVTFDDLWKIRAPVNRVMDFDMLPFDRMIEEATAMTDAIVEPQPLWEYPSVATSAPECVARFDLSSAIPESKMSWSNQLRLENPGTNAVAFWMEWNFDEKISGGLVQPCSANKRPVWDKYSRQGVFFLPESHRVDGNLREICVKTLFDPVTGETAFHFEYGQ</sequence>
<dbReference type="PANTHER" id="PTHR11006">
    <property type="entry name" value="PROTEIN ARGININE N-METHYLTRANSFERASE"/>
    <property type="match status" value="1"/>
</dbReference>
<dbReference type="Pfam" id="PF22528">
    <property type="entry name" value="PRMT_C"/>
    <property type="match status" value="1"/>
</dbReference>
<name>A0A914XMT6_9BILA</name>
<dbReference type="CDD" id="cd02440">
    <property type="entry name" value="AdoMet_MTases"/>
    <property type="match status" value="1"/>
</dbReference>
<dbReference type="PROSITE" id="PS51678">
    <property type="entry name" value="SAM_MT_PRMT"/>
    <property type="match status" value="1"/>
</dbReference>
<dbReference type="PANTHER" id="PTHR11006:SF4">
    <property type="entry name" value="PROTEIN ARGININE N-METHYLTRANSFERASE 7"/>
    <property type="match status" value="1"/>
</dbReference>
<keyword evidence="4" id="KW-0677">Repeat</keyword>
<dbReference type="InterPro" id="IPR025799">
    <property type="entry name" value="Arg_MeTrfase"/>
</dbReference>
<dbReference type="GO" id="GO:0016274">
    <property type="term" value="F:protein-arginine N-methyltransferase activity"/>
    <property type="evidence" value="ECO:0007669"/>
    <property type="project" value="InterPro"/>
</dbReference>
<dbReference type="WBParaSite" id="PSAMB.scaffold906size38830.g9585.t1">
    <property type="protein sequence ID" value="PSAMB.scaffold906size38830.g9585.t1"/>
    <property type="gene ID" value="PSAMB.scaffold906size38830.g9585"/>
</dbReference>
<dbReference type="GO" id="GO:0042054">
    <property type="term" value="F:histone methyltransferase activity"/>
    <property type="evidence" value="ECO:0007669"/>
    <property type="project" value="TreeGrafter"/>
</dbReference>
<keyword evidence="8" id="KW-1185">Reference proteome</keyword>
<dbReference type="InterPro" id="IPR014644">
    <property type="entry name" value="MeTrfase_PRMT7"/>
</dbReference>
<evidence type="ECO:0000256" key="3">
    <source>
        <dbReference type="ARBA" id="ARBA00022691"/>
    </source>
</evidence>
<evidence type="ECO:0000313" key="8">
    <source>
        <dbReference type="Proteomes" id="UP000887566"/>
    </source>
</evidence>
<comment type="function">
    <text evidence="5">Arginine methyltransferase that can both catalyze the formation of omega-N monomethylarginine (MMA) and symmetrical dimethylarginine (sDMA).</text>
</comment>
<evidence type="ECO:0000256" key="5">
    <source>
        <dbReference type="PIRNR" id="PIRNR036946"/>
    </source>
</evidence>
<evidence type="ECO:0000256" key="4">
    <source>
        <dbReference type="ARBA" id="ARBA00022737"/>
    </source>
</evidence>
<evidence type="ECO:0000256" key="6">
    <source>
        <dbReference type="PROSITE-ProRule" id="PRU01015"/>
    </source>
</evidence>
<keyword evidence="2 6" id="KW-0808">Transferase</keyword>
<dbReference type="EC" id="2.1.1.-" evidence="5"/>
<dbReference type="InterPro" id="IPR029063">
    <property type="entry name" value="SAM-dependent_MTases_sf"/>
</dbReference>
<protein>
    <recommendedName>
        <fullName evidence="5">Protein arginine N-methyltransferase</fullName>
        <ecNumber evidence="5">2.1.1.-</ecNumber>
    </recommendedName>
</protein>
<reference evidence="9" key="1">
    <citation type="submission" date="2022-11" db="UniProtKB">
        <authorList>
            <consortium name="WormBaseParasite"/>
        </authorList>
    </citation>
    <scope>IDENTIFICATION</scope>
</reference>
<dbReference type="AlphaFoldDB" id="A0A914XMT6"/>
<evidence type="ECO:0000259" key="7">
    <source>
        <dbReference type="Pfam" id="PF22528"/>
    </source>
</evidence>
<dbReference type="SUPFAM" id="SSF53335">
    <property type="entry name" value="S-adenosyl-L-methionine-dependent methyltransferases"/>
    <property type="match status" value="2"/>
</dbReference>
<evidence type="ECO:0000256" key="2">
    <source>
        <dbReference type="ARBA" id="ARBA00022679"/>
    </source>
</evidence>
<dbReference type="Pfam" id="PF06325">
    <property type="entry name" value="PrmA"/>
    <property type="match status" value="1"/>
</dbReference>
<dbReference type="FunFam" id="3.40.50.150:FF:000071">
    <property type="entry name" value="Protein arginine N-methyltransferase 7"/>
    <property type="match status" value="1"/>
</dbReference>
<comment type="similarity">
    <text evidence="5">Belongs to the class I-like SAM-binding methyltransferase superfamily. Protein arginine N-methyltransferase family. PRMT7 subfamily.</text>
</comment>
<feature type="domain" description="Protein arginine N-methyltransferase" evidence="7">
    <location>
        <begin position="198"/>
        <end position="336"/>
    </location>
</feature>
<keyword evidence="1 6" id="KW-0489">Methyltransferase</keyword>
<evidence type="ECO:0000256" key="1">
    <source>
        <dbReference type="ARBA" id="ARBA00022603"/>
    </source>
</evidence>
<keyword evidence="3 6" id="KW-0949">S-adenosyl-L-methionine</keyword>
<dbReference type="GO" id="GO:0032259">
    <property type="term" value="P:methylation"/>
    <property type="evidence" value="ECO:0007669"/>
    <property type="project" value="UniProtKB-KW"/>
</dbReference>
<organism evidence="8 9">
    <name type="scientific">Plectus sambesii</name>
    <dbReference type="NCBI Taxonomy" id="2011161"/>
    <lineage>
        <taxon>Eukaryota</taxon>
        <taxon>Metazoa</taxon>
        <taxon>Ecdysozoa</taxon>
        <taxon>Nematoda</taxon>
        <taxon>Chromadorea</taxon>
        <taxon>Plectida</taxon>
        <taxon>Plectina</taxon>
        <taxon>Plectoidea</taxon>
        <taxon>Plectidae</taxon>
        <taxon>Plectus</taxon>
    </lineage>
</organism>
<evidence type="ECO:0000313" key="9">
    <source>
        <dbReference type="WBParaSite" id="PSAMB.scaffold906size38830.g9585.t1"/>
    </source>
</evidence>
<proteinExistence type="inferred from homology"/>
<dbReference type="Proteomes" id="UP000887566">
    <property type="component" value="Unplaced"/>
</dbReference>
<dbReference type="InterPro" id="IPR055135">
    <property type="entry name" value="PRMT_dom"/>
</dbReference>
<dbReference type="PIRSF" id="PIRSF036946">
    <property type="entry name" value="Arg_N-mtase"/>
    <property type="match status" value="1"/>
</dbReference>
<accession>A0A914XMT6</accession>
<dbReference type="Gene3D" id="2.70.160.11">
    <property type="entry name" value="Hnrnp arginine n-methyltransferase1"/>
    <property type="match status" value="2"/>
</dbReference>